<organism evidence="3 4">
    <name type="scientific">Bowmanella dokdonensis</name>
    <dbReference type="NCBI Taxonomy" id="751969"/>
    <lineage>
        <taxon>Bacteria</taxon>
        <taxon>Pseudomonadati</taxon>
        <taxon>Pseudomonadota</taxon>
        <taxon>Gammaproteobacteria</taxon>
        <taxon>Alteromonadales</taxon>
        <taxon>Alteromonadaceae</taxon>
        <taxon>Bowmanella</taxon>
    </lineage>
</organism>
<keyword evidence="1" id="KW-1133">Transmembrane helix</keyword>
<gene>
    <name evidence="3" type="ORF">J0A66_16405</name>
</gene>
<evidence type="ECO:0000256" key="1">
    <source>
        <dbReference type="SAM" id="Phobius"/>
    </source>
</evidence>
<dbReference type="InterPro" id="IPR051311">
    <property type="entry name" value="DedA_domain"/>
</dbReference>
<reference evidence="3" key="1">
    <citation type="submission" date="2021-03" db="EMBL/GenBank/DDBJ databases">
        <title>novel species isolated from a fishpond in China.</title>
        <authorList>
            <person name="Lu H."/>
            <person name="Cai Z."/>
        </authorList>
    </citation>
    <scope>NUCLEOTIDE SEQUENCE</scope>
    <source>
        <strain evidence="3">JCM 30855</strain>
    </source>
</reference>
<feature type="domain" description="VTT" evidence="2">
    <location>
        <begin position="52"/>
        <end position="154"/>
    </location>
</feature>
<evidence type="ECO:0000313" key="3">
    <source>
        <dbReference type="EMBL" id="MBN7826819.1"/>
    </source>
</evidence>
<feature type="transmembrane region" description="Helical" evidence="1">
    <location>
        <begin position="52"/>
        <end position="73"/>
    </location>
</feature>
<dbReference type="PANTHER" id="PTHR42709">
    <property type="entry name" value="ALKALINE PHOSPHATASE LIKE PROTEIN"/>
    <property type="match status" value="1"/>
</dbReference>
<keyword evidence="1" id="KW-0472">Membrane</keyword>
<feature type="transmembrane region" description="Helical" evidence="1">
    <location>
        <begin position="134"/>
        <end position="159"/>
    </location>
</feature>
<feature type="transmembrane region" description="Helical" evidence="1">
    <location>
        <begin position="107"/>
        <end position="128"/>
    </location>
</feature>
<protein>
    <submittedName>
        <fullName evidence="3">DedA family protein</fullName>
    </submittedName>
</protein>
<dbReference type="EMBL" id="JAFKCV010000011">
    <property type="protein sequence ID" value="MBN7826819.1"/>
    <property type="molecule type" value="Genomic_DNA"/>
</dbReference>
<name>A0A939DPY9_9ALTE</name>
<dbReference type="RefSeq" id="WP_206574934.1">
    <property type="nucleotide sequence ID" value="NZ_JAFKCV010000011.1"/>
</dbReference>
<dbReference type="InterPro" id="IPR032816">
    <property type="entry name" value="VTT_dom"/>
</dbReference>
<proteinExistence type="predicted"/>
<dbReference type="AlphaFoldDB" id="A0A939DPY9"/>
<keyword evidence="1" id="KW-0812">Transmembrane</keyword>
<feature type="transmembrane region" description="Helical" evidence="1">
    <location>
        <begin position="20"/>
        <end position="46"/>
    </location>
</feature>
<dbReference type="Pfam" id="PF09335">
    <property type="entry name" value="VTT_dom"/>
    <property type="match status" value="1"/>
</dbReference>
<keyword evidence="4" id="KW-1185">Reference proteome</keyword>
<dbReference type="PANTHER" id="PTHR42709:SF11">
    <property type="entry name" value="DEDA FAMILY PROTEIN"/>
    <property type="match status" value="1"/>
</dbReference>
<dbReference type="Proteomes" id="UP000664654">
    <property type="component" value="Unassembled WGS sequence"/>
</dbReference>
<comment type="caution">
    <text evidence="3">The sequence shown here is derived from an EMBL/GenBank/DDBJ whole genome shotgun (WGS) entry which is preliminary data.</text>
</comment>
<feature type="transmembrane region" description="Helical" evidence="1">
    <location>
        <begin position="171"/>
        <end position="190"/>
    </location>
</feature>
<evidence type="ECO:0000259" key="2">
    <source>
        <dbReference type="Pfam" id="PF09335"/>
    </source>
</evidence>
<dbReference type="GO" id="GO:0005886">
    <property type="term" value="C:plasma membrane"/>
    <property type="evidence" value="ECO:0007669"/>
    <property type="project" value="TreeGrafter"/>
</dbReference>
<sequence length="191" mass="21271">MRGKTQKWLDRLRQSDHALVLLFVFSALEATIVPIPLELVLIPYMLLERQRIWLLATIALAGCLTGALAGYWIGLGLFDSAGQWLIEATGATEQFEQFRQTLQEEGFFALFMVGVTPVPFQVAMLAAGATDYPLGWFMLAAGLSRGIRYYGLALLVLMFGEQATEIWRRHSTTVGVSLLAIFVLTLILNFL</sequence>
<accession>A0A939DPY9</accession>
<evidence type="ECO:0000313" key="4">
    <source>
        <dbReference type="Proteomes" id="UP000664654"/>
    </source>
</evidence>